<keyword evidence="13" id="KW-0393">Immunoglobulin domain</keyword>
<dbReference type="InterPro" id="IPR000157">
    <property type="entry name" value="TIR_dom"/>
</dbReference>
<evidence type="ECO:0000256" key="15">
    <source>
        <dbReference type="SAM" id="SignalP"/>
    </source>
</evidence>
<keyword evidence="12" id="KW-0325">Glycoprotein</keyword>
<evidence type="ECO:0000256" key="4">
    <source>
        <dbReference type="ARBA" id="ARBA00022729"/>
    </source>
</evidence>
<dbReference type="HOGENOM" id="CLU_025552_3_1_1"/>
<evidence type="ECO:0000256" key="14">
    <source>
        <dbReference type="SAM" id="Phobius"/>
    </source>
</evidence>
<dbReference type="SUPFAM" id="SSF48726">
    <property type="entry name" value="Immunoglobulin"/>
    <property type="match status" value="2"/>
</dbReference>
<dbReference type="InParanoid" id="G3W1C1"/>
<dbReference type="OrthoDB" id="9940746at2759"/>
<dbReference type="SMART" id="SM00255">
    <property type="entry name" value="TIR"/>
    <property type="match status" value="1"/>
</dbReference>
<organism evidence="18 19">
    <name type="scientific">Sarcophilus harrisii</name>
    <name type="common">Tasmanian devil</name>
    <name type="synonym">Sarcophilus laniarius</name>
    <dbReference type="NCBI Taxonomy" id="9305"/>
    <lineage>
        <taxon>Eukaryota</taxon>
        <taxon>Metazoa</taxon>
        <taxon>Chordata</taxon>
        <taxon>Craniata</taxon>
        <taxon>Vertebrata</taxon>
        <taxon>Euteleostomi</taxon>
        <taxon>Mammalia</taxon>
        <taxon>Metatheria</taxon>
        <taxon>Dasyuromorphia</taxon>
        <taxon>Dasyuridae</taxon>
        <taxon>Sarcophilus</taxon>
    </lineage>
</organism>
<keyword evidence="7 14" id="KW-1133">Transmembrane helix</keyword>
<dbReference type="FunFam" id="3.40.50.10140:FF:000002">
    <property type="entry name" value="Interleukin 1 receptor accessory protein"/>
    <property type="match status" value="1"/>
</dbReference>
<dbReference type="GO" id="GO:0032729">
    <property type="term" value="P:positive regulation of type II interferon production"/>
    <property type="evidence" value="ECO:0007669"/>
    <property type="project" value="TreeGrafter"/>
</dbReference>
<feature type="signal peptide" evidence="15">
    <location>
        <begin position="1"/>
        <end position="17"/>
    </location>
</feature>
<evidence type="ECO:0000256" key="12">
    <source>
        <dbReference type="ARBA" id="ARBA00023180"/>
    </source>
</evidence>
<feature type="chain" id="PRO_5003458543" evidence="15">
    <location>
        <begin position="18"/>
        <end position="536"/>
    </location>
</feature>
<dbReference type="InterPro" id="IPR015621">
    <property type="entry name" value="IL-1_rcpt_fam"/>
</dbReference>
<evidence type="ECO:0000259" key="17">
    <source>
        <dbReference type="PROSITE" id="PS50835"/>
    </source>
</evidence>
<evidence type="ECO:0000256" key="7">
    <source>
        <dbReference type="ARBA" id="ARBA00022989"/>
    </source>
</evidence>
<dbReference type="Proteomes" id="UP000007648">
    <property type="component" value="Unassembled WGS sequence"/>
</dbReference>
<dbReference type="CTD" id="8809"/>
<evidence type="ECO:0000256" key="10">
    <source>
        <dbReference type="ARBA" id="ARBA00023157"/>
    </source>
</evidence>
<evidence type="ECO:0000256" key="3">
    <source>
        <dbReference type="ARBA" id="ARBA00022692"/>
    </source>
</evidence>
<dbReference type="GO" id="GO:0042007">
    <property type="term" value="F:interleukin-18 binding"/>
    <property type="evidence" value="ECO:0007669"/>
    <property type="project" value="TreeGrafter"/>
</dbReference>
<feature type="domain" description="TIR" evidence="16">
    <location>
        <begin position="363"/>
        <end position="510"/>
    </location>
</feature>
<keyword evidence="8" id="KW-0520">NAD</keyword>
<dbReference type="PANTHER" id="PTHR11890:SF6">
    <property type="entry name" value="INTERLEUKIN-18 RECEPTOR 1"/>
    <property type="match status" value="1"/>
</dbReference>
<dbReference type="GeneID" id="100914298"/>
<evidence type="ECO:0000259" key="16">
    <source>
        <dbReference type="PROSITE" id="PS50104"/>
    </source>
</evidence>
<keyword evidence="3 14" id="KW-0812">Transmembrane</keyword>
<comment type="subcellular location">
    <subcellularLocation>
        <location evidence="1">Membrane</location>
        <topology evidence="1">Single-pass type I membrane protein</topology>
    </subcellularLocation>
</comment>
<evidence type="ECO:0000256" key="11">
    <source>
        <dbReference type="ARBA" id="ARBA00023170"/>
    </source>
</evidence>
<evidence type="ECO:0000256" key="6">
    <source>
        <dbReference type="ARBA" id="ARBA00022801"/>
    </source>
</evidence>
<evidence type="ECO:0000256" key="5">
    <source>
        <dbReference type="ARBA" id="ARBA00022737"/>
    </source>
</evidence>
<dbReference type="PROSITE" id="PS50104">
    <property type="entry name" value="TIR"/>
    <property type="match status" value="1"/>
</dbReference>
<sequence length="536" mass="61998">MSLRVLVMLFFIFVVQSTPELCIFRGYIAALEGEPYHLRCCLSTDHYQRNHIVRWSKHYGPNRTVAVNSSDRIIFKDDAIEFWPIKMTDEGTYSCAVGNQEHQWNIIVTKRSEHDCFHPNYLITREVEVAKSLSINCTHDYYQKVAYNISLFKDCSPVPGNHKTYILKNAVLNDTGNYTCIFFLYKNGRSFNVTKTFSVKIKDSQDKISTLYGNSINYVEAELGKEKILNCTALLMDSSDMIYWDKEPNNATNIIIDKKKSTPSNSSGMLYVSNLLKIKPVKEENLNVWYNCTLITTRDPETIHFFLKKKEGPADVSRHIFIIVLVSSAAIIFLVIMCIIYRVDIMLCYRDLIRRDETLTDGKEYDAFVSYLKDCRPDNGDEHKFALEILPGALEKHFGYKLCIFERDIIPGGAIVDDIDSLIKKSRRLIIVLSENYMSDKVRYELESGLHEALVERKIKIILIEFTPISNFTFLPQSLKLLKSHRILKWKADKSLPYNSRFWKNLRYLMPAKTAKSIVFSSHPLRNESLPVLSKV</sequence>
<dbReference type="KEGG" id="shr:100914298"/>
<dbReference type="GeneTree" id="ENSGT01090000259985"/>
<comment type="similarity">
    <text evidence="2">Belongs to the interleukin-1 receptor family.</text>
</comment>
<keyword evidence="5" id="KW-0677">Repeat</keyword>
<evidence type="ECO:0000256" key="8">
    <source>
        <dbReference type="ARBA" id="ARBA00023027"/>
    </source>
</evidence>
<dbReference type="Gene3D" id="2.60.40.10">
    <property type="entry name" value="Immunoglobulins"/>
    <property type="match status" value="3"/>
</dbReference>
<dbReference type="Pfam" id="PF13895">
    <property type="entry name" value="Ig_2"/>
    <property type="match status" value="1"/>
</dbReference>
<evidence type="ECO:0000256" key="2">
    <source>
        <dbReference type="ARBA" id="ARBA00009752"/>
    </source>
</evidence>
<proteinExistence type="inferred from homology"/>
<keyword evidence="9 14" id="KW-0472">Membrane</keyword>
<dbReference type="InterPro" id="IPR035897">
    <property type="entry name" value="Toll_tir_struct_dom_sf"/>
</dbReference>
<evidence type="ECO:0000256" key="9">
    <source>
        <dbReference type="ARBA" id="ARBA00023136"/>
    </source>
</evidence>
<dbReference type="Pfam" id="PF01582">
    <property type="entry name" value="TIR"/>
    <property type="match status" value="1"/>
</dbReference>
<keyword evidence="6" id="KW-0378">Hydrolase</keyword>
<dbReference type="InterPro" id="IPR007110">
    <property type="entry name" value="Ig-like_dom"/>
</dbReference>
<dbReference type="GO" id="GO:0042008">
    <property type="term" value="F:interleukin-18 receptor activity"/>
    <property type="evidence" value="ECO:0007669"/>
    <property type="project" value="TreeGrafter"/>
</dbReference>
<dbReference type="OMA" id="HFMGRDE"/>
<dbReference type="GO" id="GO:0016020">
    <property type="term" value="C:membrane"/>
    <property type="evidence" value="ECO:0007669"/>
    <property type="project" value="UniProtKB-SubCell"/>
</dbReference>
<reference evidence="18 19" key="1">
    <citation type="journal article" date="2011" name="Proc. Natl. Acad. Sci. U.S.A.">
        <title>Genetic diversity and population structure of the endangered marsupial Sarcophilus harrisii (Tasmanian devil).</title>
        <authorList>
            <person name="Miller W."/>
            <person name="Hayes V.M."/>
            <person name="Ratan A."/>
            <person name="Petersen D.C."/>
            <person name="Wittekindt N.E."/>
            <person name="Miller J."/>
            <person name="Walenz B."/>
            <person name="Knight J."/>
            <person name="Qi J."/>
            <person name="Zhao F."/>
            <person name="Wang Q."/>
            <person name="Bedoya-Reina O.C."/>
            <person name="Katiyar N."/>
            <person name="Tomsho L.P."/>
            <person name="Kasson L.M."/>
            <person name="Hardie R.A."/>
            <person name="Woodbridge P."/>
            <person name="Tindall E.A."/>
            <person name="Bertelsen M.F."/>
            <person name="Dixon D."/>
            <person name="Pyecroft S."/>
            <person name="Helgen K.M."/>
            <person name="Lesk A.M."/>
            <person name="Pringle T.H."/>
            <person name="Patterson N."/>
            <person name="Zhang Y."/>
            <person name="Kreiss A."/>
            <person name="Woods G.M."/>
            <person name="Jones M.E."/>
            <person name="Schuster S.C."/>
        </authorList>
    </citation>
    <scope>NUCLEOTIDE SEQUENCE [LARGE SCALE GENOMIC DNA]</scope>
</reference>
<dbReference type="SMART" id="SM00409">
    <property type="entry name" value="IG"/>
    <property type="match status" value="3"/>
</dbReference>
<keyword evidence="10" id="KW-1015">Disulfide bond</keyword>
<dbReference type="Ensembl" id="ENSSHAT00000009306.2">
    <property type="protein sequence ID" value="ENSSHAP00000009226.1"/>
    <property type="gene ID" value="ENSSHAG00000007987.2"/>
</dbReference>
<reference evidence="18" key="3">
    <citation type="submission" date="2025-09" db="UniProtKB">
        <authorList>
            <consortium name="Ensembl"/>
        </authorList>
    </citation>
    <scope>IDENTIFICATION</scope>
</reference>
<evidence type="ECO:0000256" key="1">
    <source>
        <dbReference type="ARBA" id="ARBA00004479"/>
    </source>
</evidence>
<dbReference type="STRING" id="9305.ENSSHAP00000009226"/>
<dbReference type="eggNOG" id="ENOG502QUAC">
    <property type="taxonomic scope" value="Eukaryota"/>
</dbReference>
<gene>
    <name evidence="18" type="primary">IL18R1</name>
</gene>
<dbReference type="GO" id="GO:0016787">
    <property type="term" value="F:hydrolase activity"/>
    <property type="evidence" value="ECO:0007669"/>
    <property type="project" value="UniProtKB-KW"/>
</dbReference>
<reference evidence="18" key="2">
    <citation type="submission" date="2025-08" db="UniProtKB">
        <authorList>
            <consortium name="Ensembl"/>
        </authorList>
    </citation>
    <scope>IDENTIFICATION</scope>
</reference>
<dbReference type="InterPro" id="IPR036179">
    <property type="entry name" value="Ig-like_dom_sf"/>
</dbReference>
<dbReference type="AlphaFoldDB" id="G3W1C1"/>
<accession>G3W1C1</accession>
<dbReference type="PROSITE" id="PS50835">
    <property type="entry name" value="IG_LIKE"/>
    <property type="match status" value="1"/>
</dbReference>
<evidence type="ECO:0000313" key="18">
    <source>
        <dbReference type="Ensembl" id="ENSSHAP00000009226.1"/>
    </source>
</evidence>
<evidence type="ECO:0000256" key="13">
    <source>
        <dbReference type="ARBA" id="ARBA00023319"/>
    </source>
</evidence>
<keyword evidence="11" id="KW-0675">Receptor</keyword>
<dbReference type="PRINTS" id="PR01537">
    <property type="entry name" value="INTRLKN1R1F"/>
</dbReference>
<evidence type="ECO:0000313" key="19">
    <source>
        <dbReference type="Proteomes" id="UP000007648"/>
    </source>
</evidence>
<dbReference type="SUPFAM" id="SSF52200">
    <property type="entry name" value="Toll/Interleukin receptor TIR domain"/>
    <property type="match status" value="1"/>
</dbReference>
<dbReference type="RefSeq" id="XP_003766763.1">
    <property type="nucleotide sequence ID" value="XM_003766715.4"/>
</dbReference>
<keyword evidence="4 15" id="KW-0732">Signal</keyword>
<dbReference type="FunCoup" id="G3W1C1">
    <property type="interactions" value="688"/>
</dbReference>
<feature type="domain" description="Ig-like" evidence="17">
    <location>
        <begin position="19"/>
        <end position="107"/>
    </location>
</feature>
<feature type="transmembrane region" description="Helical" evidence="14">
    <location>
        <begin position="320"/>
        <end position="341"/>
    </location>
</feature>
<protein>
    <submittedName>
        <fullName evidence="18">Interleukin 18 receptor 1</fullName>
    </submittedName>
</protein>
<dbReference type="PANTHER" id="PTHR11890">
    <property type="entry name" value="INTERLEUKIN-1 RECEPTOR FAMILY MEMBER"/>
    <property type="match status" value="1"/>
</dbReference>
<dbReference type="InterPro" id="IPR003599">
    <property type="entry name" value="Ig_sub"/>
</dbReference>
<keyword evidence="19" id="KW-1185">Reference proteome</keyword>
<name>G3W1C1_SARHA</name>
<dbReference type="Gene3D" id="3.40.50.10140">
    <property type="entry name" value="Toll/interleukin-1 receptor homology (TIR) domain"/>
    <property type="match status" value="1"/>
</dbReference>
<dbReference type="InterPro" id="IPR013783">
    <property type="entry name" value="Ig-like_fold"/>
</dbReference>